<proteinExistence type="predicted"/>
<keyword evidence="1" id="KW-0472">Membrane</keyword>
<comment type="caution">
    <text evidence="2">The sequence shown here is derived from an EMBL/GenBank/DDBJ whole genome shotgun (WGS) entry which is preliminary data.</text>
</comment>
<evidence type="ECO:0000313" key="3">
    <source>
        <dbReference type="Proteomes" id="UP000248806"/>
    </source>
</evidence>
<keyword evidence="1" id="KW-1133">Transmembrane helix</keyword>
<reference evidence="2 3" key="1">
    <citation type="submission" date="2018-06" db="EMBL/GenBank/DDBJ databases">
        <title>Genomic Encyclopedia of Archaeal and Bacterial Type Strains, Phase II (KMG-II): from individual species to whole genera.</title>
        <authorList>
            <person name="Goeker M."/>
        </authorList>
    </citation>
    <scope>NUCLEOTIDE SEQUENCE [LARGE SCALE GENOMIC DNA]</scope>
    <source>
        <strain evidence="2 3">ATCC BAA-1881</strain>
    </source>
</reference>
<evidence type="ECO:0000256" key="1">
    <source>
        <dbReference type="SAM" id="Phobius"/>
    </source>
</evidence>
<organism evidence="2 3">
    <name type="scientific">Thermosporothrix hazakensis</name>
    <dbReference type="NCBI Taxonomy" id="644383"/>
    <lineage>
        <taxon>Bacteria</taxon>
        <taxon>Bacillati</taxon>
        <taxon>Chloroflexota</taxon>
        <taxon>Ktedonobacteria</taxon>
        <taxon>Ktedonobacterales</taxon>
        <taxon>Thermosporotrichaceae</taxon>
        <taxon>Thermosporothrix</taxon>
    </lineage>
</organism>
<dbReference type="Proteomes" id="UP000248806">
    <property type="component" value="Unassembled WGS sequence"/>
</dbReference>
<sequence>MVNSGTLVQATFQHINVPFWTLAIEGQFSLAPLHRKRHALISLTYCIVRGCLIGVIIACIEIIVVGLLIRFAGKQFTQEEATTSIGLQVIRALFFGVEGKFWEDFALGMLVSLCFAYAHHPEEEERFYRGLRRASPFLSVVAVVLLTFCALWNVRVSYPVVALQYMVPLVPFAP</sequence>
<dbReference type="AlphaFoldDB" id="A0A326U2S9"/>
<evidence type="ECO:0000313" key="2">
    <source>
        <dbReference type="EMBL" id="PZW26068.1"/>
    </source>
</evidence>
<feature type="transmembrane region" description="Helical" evidence="1">
    <location>
        <begin position="39"/>
        <end position="69"/>
    </location>
</feature>
<gene>
    <name evidence="2" type="ORF">EI42_04027</name>
</gene>
<accession>A0A326U2S9</accession>
<keyword evidence="3" id="KW-1185">Reference proteome</keyword>
<dbReference type="EMBL" id="QKUF01000016">
    <property type="protein sequence ID" value="PZW26068.1"/>
    <property type="molecule type" value="Genomic_DNA"/>
</dbReference>
<feature type="transmembrane region" description="Helical" evidence="1">
    <location>
        <begin position="136"/>
        <end position="154"/>
    </location>
</feature>
<keyword evidence="1" id="KW-0812">Transmembrane</keyword>
<protein>
    <submittedName>
        <fullName evidence="2">Uncharacterized protein</fullName>
    </submittedName>
</protein>
<name>A0A326U2S9_THEHA</name>